<dbReference type="Proteomes" id="UP000250006">
    <property type="component" value="Unassembled WGS sequence"/>
</dbReference>
<dbReference type="EMBL" id="UAPQ01000004">
    <property type="protein sequence ID" value="SPT53096.1"/>
    <property type="molecule type" value="Genomic_DNA"/>
</dbReference>
<feature type="coiled-coil region" evidence="1">
    <location>
        <begin position="18"/>
        <end position="45"/>
    </location>
</feature>
<dbReference type="RefSeq" id="WP_170166872.1">
    <property type="nucleotide sequence ID" value="NZ_UAPQ01000004.1"/>
</dbReference>
<keyword evidence="1" id="KW-0175">Coiled coil</keyword>
<keyword evidence="4" id="KW-1185">Reference proteome</keyword>
<evidence type="ECO:0000313" key="4">
    <source>
        <dbReference type="Proteomes" id="UP000250006"/>
    </source>
</evidence>
<protein>
    <submittedName>
        <fullName evidence="3">Uncharacterized protein</fullName>
    </submittedName>
</protein>
<evidence type="ECO:0000256" key="1">
    <source>
        <dbReference type="SAM" id="Coils"/>
    </source>
</evidence>
<dbReference type="EMBL" id="UAPQ01000008">
    <property type="protein sequence ID" value="SPT53806.1"/>
    <property type="molecule type" value="Genomic_DNA"/>
</dbReference>
<comment type="caution">
    <text evidence="3">The sequence shown here is derived from an EMBL/GenBank/DDBJ whole genome shotgun (WGS) entry which is preliminary data.</text>
</comment>
<proteinExistence type="predicted"/>
<organism evidence="3 4">
    <name type="scientific">Actinomyces bovis</name>
    <dbReference type="NCBI Taxonomy" id="1658"/>
    <lineage>
        <taxon>Bacteria</taxon>
        <taxon>Bacillati</taxon>
        <taxon>Actinomycetota</taxon>
        <taxon>Actinomycetes</taxon>
        <taxon>Actinomycetales</taxon>
        <taxon>Actinomycetaceae</taxon>
        <taxon>Actinomyces</taxon>
    </lineage>
</organism>
<evidence type="ECO:0000313" key="2">
    <source>
        <dbReference type="EMBL" id="SPT53096.1"/>
    </source>
</evidence>
<sequence length="48" mass="5268">MNDTVAEQAEQINADLVIESLAREISSLATRLALAEARLQQAQQNQQS</sequence>
<reference evidence="3 4" key="1">
    <citation type="submission" date="2018-06" db="EMBL/GenBank/DDBJ databases">
        <authorList>
            <consortium name="Pathogen Informatics"/>
            <person name="Doyle S."/>
        </authorList>
    </citation>
    <scope>NUCLEOTIDE SEQUENCE [LARGE SCALE GENOMIC DNA]</scope>
    <source>
        <strain evidence="3 4">NCTC11535</strain>
    </source>
</reference>
<evidence type="ECO:0000313" key="3">
    <source>
        <dbReference type="EMBL" id="SPT53806.1"/>
    </source>
</evidence>
<gene>
    <name evidence="2" type="ORF">NCTC11535_00754</name>
    <name evidence="3" type="ORF">NCTC11535_01490</name>
</gene>
<name>A0ABY1VNV8_9ACTO</name>
<accession>A0ABY1VNV8</accession>